<dbReference type="PANTHER" id="PTHR35170">
    <property type="entry name" value="PROTEIN DD3-3"/>
    <property type="match status" value="1"/>
</dbReference>
<keyword evidence="4" id="KW-1185">Reference proteome</keyword>
<feature type="compositionally biased region" description="Polar residues" evidence="1">
    <location>
        <begin position="176"/>
        <end position="188"/>
    </location>
</feature>
<evidence type="ECO:0000313" key="4">
    <source>
        <dbReference type="Proteomes" id="UP000594262"/>
    </source>
</evidence>
<dbReference type="OrthoDB" id="6020041at2759"/>
<dbReference type="Proteomes" id="UP000594262">
    <property type="component" value="Unplaced"/>
</dbReference>
<protein>
    <submittedName>
        <fullName evidence="3">Uncharacterized protein</fullName>
    </submittedName>
</protein>
<dbReference type="EnsemblMetazoa" id="CLYHEMT016833.1">
    <property type="protein sequence ID" value="CLYHEMP016833.1"/>
    <property type="gene ID" value="CLYHEMG016833"/>
</dbReference>
<evidence type="ECO:0000256" key="2">
    <source>
        <dbReference type="SAM" id="SignalP"/>
    </source>
</evidence>
<feature type="compositionally biased region" description="Low complexity" evidence="1">
    <location>
        <begin position="152"/>
        <end position="167"/>
    </location>
</feature>
<feature type="region of interest" description="Disordered" evidence="1">
    <location>
        <begin position="420"/>
        <end position="440"/>
    </location>
</feature>
<feature type="compositionally biased region" description="Acidic residues" evidence="1">
    <location>
        <begin position="420"/>
        <end position="429"/>
    </location>
</feature>
<keyword evidence="2" id="KW-0732">Signal</keyword>
<name>A0A7M5X2N6_9CNID</name>
<evidence type="ECO:0000256" key="1">
    <source>
        <dbReference type="SAM" id="MobiDB-lite"/>
    </source>
</evidence>
<feature type="region of interest" description="Disordered" evidence="1">
    <location>
        <begin position="205"/>
        <end position="230"/>
    </location>
</feature>
<reference evidence="3" key="1">
    <citation type="submission" date="2021-01" db="UniProtKB">
        <authorList>
            <consortium name="EnsemblMetazoa"/>
        </authorList>
    </citation>
    <scope>IDENTIFICATION</scope>
</reference>
<feature type="region of interest" description="Disordered" evidence="1">
    <location>
        <begin position="529"/>
        <end position="557"/>
    </location>
</feature>
<dbReference type="GeneID" id="136819169"/>
<feature type="compositionally biased region" description="Polar residues" evidence="1">
    <location>
        <begin position="430"/>
        <end position="440"/>
    </location>
</feature>
<dbReference type="RefSeq" id="XP_066931481.1">
    <property type="nucleotide sequence ID" value="XM_067075380.1"/>
</dbReference>
<feature type="signal peptide" evidence="2">
    <location>
        <begin position="1"/>
        <end position="19"/>
    </location>
</feature>
<dbReference type="AlphaFoldDB" id="A0A7M5X2N6"/>
<proteinExistence type="predicted"/>
<sequence length="679" mass="76507">MRAVTKLIIFLAISPSVWCDVYLHAPRGSNNRLNEKSANRQTNNRLFDSQNNNKGGYNVGDLTANPANNNANLQYKMKHFMSAAIVNADPITTEGRSVLPLEWTGQHGSGGNEDTDPNKMNGNYVLQYILQPVTGPGAAPDVRAILRDGTQTNRNQYQQPQNNGNENEGTYRGRRNQVQTNRGVQEQMESYDRCKARERNKGLFTADQNVNRQDSTGTRQNPNGNRNGYECPEERDYYPYWHPTEWKDIAVMAENASLCEYYQSESFNVKPKYDCVEKWANSNNRYKHYTKYNNQGDCEANDGQWLPFHNYLERTTIPTEAACNAANNLPANKANNITYFWGRPLRLEFTDMNKIREECLIALKAPDCWEAPFGRDNHLGNGADLEAIRYDWVLPHLPSGRQFRAVFRLRYNVTTDDYDGFNTDSDDNQDYSTGTNSPVQQNPAVDIGALNIPMRLAINTAQYGRIFEDRSHVFEILPRPATIQNEQIMNLIVRGKRGNIVQTYPAVEYDFFPTNMNISSEDLVHFQWTGSNTHDNGNPAGDGQAGDDGEGEGGTDRSNILGLANRLDNYPLPLEDERSFIQKSQLKWAAGYTTAQLPGVSKTDVAVMMASSGYFKCVNAATCGGNSAQLKQPLNELLNNAPASFEGVVLKIQKGEYHYMCSRNNNFSNRSQKGTIRVD</sequence>
<feature type="region of interest" description="Disordered" evidence="1">
    <location>
        <begin position="152"/>
        <end position="192"/>
    </location>
</feature>
<dbReference type="PANTHER" id="PTHR35170:SF2">
    <property type="entry name" value="PROTEIN DD3-3"/>
    <property type="match status" value="1"/>
</dbReference>
<dbReference type="InterPro" id="IPR053320">
    <property type="entry name" value="Protein_DD3-3_O-glyco"/>
</dbReference>
<organism evidence="3 4">
    <name type="scientific">Clytia hemisphaerica</name>
    <dbReference type="NCBI Taxonomy" id="252671"/>
    <lineage>
        <taxon>Eukaryota</taxon>
        <taxon>Metazoa</taxon>
        <taxon>Cnidaria</taxon>
        <taxon>Hydrozoa</taxon>
        <taxon>Hydroidolina</taxon>
        <taxon>Leptothecata</taxon>
        <taxon>Obeliida</taxon>
        <taxon>Clytiidae</taxon>
        <taxon>Clytia</taxon>
    </lineage>
</organism>
<feature type="compositionally biased region" description="Polar residues" evidence="1">
    <location>
        <begin position="206"/>
        <end position="226"/>
    </location>
</feature>
<feature type="chain" id="PRO_5029467093" evidence="2">
    <location>
        <begin position="20"/>
        <end position="679"/>
    </location>
</feature>
<evidence type="ECO:0000313" key="3">
    <source>
        <dbReference type="EnsemblMetazoa" id="CLYHEMP016833.1"/>
    </source>
</evidence>
<accession>A0A7M5X2N6</accession>